<dbReference type="GO" id="GO:0004519">
    <property type="term" value="F:endonuclease activity"/>
    <property type="evidence" value="ECO:0007669"/>
    <property type="project" value="InterPro"/>
</dbReference>
<protein>
    <submittedName>
        <fullName evidence="1">DEHA2C15246p</fullName>
    </submittedName>
</protein>
<reference evidence="1 2" key="1">
    <citation type="journal article" date="2004" name="Nature">
        <title>Genome evolution in yeasts.</title>
        <authorList>
            <consortium name="Genolevures"/>
            <person name="Dujon B."/>
            <person name="Sherman D."/>
            <person name="Fischer G."/>
            <person name="Durrens P."/>
            <person name="Casaregola S."/>
            <person name="Lafontaine I."/>
            <person name="de Montigny J."/>
            <person name="Marck C."/>
            <person name="Neuveglise C."/>
            <person name="Talla E."/>
            <person name="Goffard N."/>
            <person name="Frangeul L."/>
            <person name="Aigle M."/>
            <person name="Anthouard V."/>
            <person name="Babour A."/>
            <person name="Barbe V."/>
            <person name="Barnay S."/>
            <person name="Blanchin S."/>
            <person name="Beckerich J.M."/>
            <person name="Beyne E."/>
            <person name="Bleykasten C."/>
            <person name="Boisrame A."/>
            <person name="Boyer J."/>
            <person name="Cattolico L."/>
            <person name="Confanioleri F."/>
            <person name="de Daruvar A."/>
            <person name="Despons L."/>
            <person name="Fabre E."/>
            <person name="Fairhead C."/>
            <person name="Ferry-Dumazet H."/>
            <person name="Groppi A."/>
            <person name="Hantraye F."/>
            <person name="Hennequin C."/>
            <person name="Jauniaux N."/>
            <person name="Joyet P."/>
            <person name="Kachouri R."/>
            <person name="Kerrest A."/>
            <person name="Koszul R."/>
            <person name="Lemaire M."/>
            <person name="Lesur I."/>
            <person name="Ma L."/>
            <person name="Muller H."/>
            <person name="Nicaud J.M."/>
            <person name="Nikolski M."/>
            <person name="Oztas S."/>
            <person name="Ozier-Kalogeropoulos O."/>
            <person name="Pellenz S."/>
            <person name="Potier S."/>
            <person name="Richard G.F."/>
            <person name="Straub M.L."/>
            <person name="Suleau A."/>
            <person name="Swennene D."/>
            <person name="Tekaia F."/>
            <person name="Wesolowski-Louvel M."/>
            <person name="Westhof E."/>
            <person name="Wirth B."/>
            <person name="Zeniou-Meyer M."/>
            <person name="Zivanovic I."/>
            <person name="Bolotin-Fukuhara M."/>
            <person name="Thierry A."/>
            <person name="Bouchier C."/>
            <person name="Caudron B."/>
            <person name="Scarpelli C."/>
            <person name="Gaillardin C."/>
            <person name="Weissenbach J."/>
            <person name="Wincker P."/>
            <person name="Souciet J.L."/>
        </authorList>
    </citation>
    <scope>NUCLEOTIDE SEQUENCE [LARGE SCALE GENOMIC DNA]</scope>
    <source>
        <strain evidence="2">ATCC 36239 / CBS 767 / BCRC 21394 / JCM 1990 / NBRC 0083 / IGC 2968</strain>
    </source>
</reference>
<dbReference type="Proteomes" id="UP000000599">
    <property type="component" value="Chromosome C"/>
</dbReference>
<dbReference type="OrthoDB" id="10263222at2759"/>
<keyword evidence="2" id="KW-1185">Reference proteome</keyword>
<dbReference type="RefSeq" id="XP_458348.2">
    <property type="nucleotide sequence ID" value="XM_458348.1"/>
</dbReference>
<organism evidence="1 2">
    <name type="scientific">Debaryomyces hansenii (strain ATCC 36239 / CBS 767 / BCRC 21394 / JCM 1990 / NBRC 0083 / IGC 2968)</name>
    <name type="common">Yeast</name>
    <name type="synonym">Torulaspora hansenii</name>
    <dbReference type="NCBI Taxonomy" id="284592"/>
    <lineage>
        <taxon>Eukaryota</taxon>
        <taxon>Fungi</taxon>
        <taxon>Dikarya</taxon>
        <taxon>Ascomycota</taxon>
        <taxon>Saccharomycotina</taxon>
        <taxon>Pichiomycetes</taxon>
        <taxon>Debaryomycetaceae</taxon>
        <taxon>Debaryomyces</taxon>
    </lineage>
</organism>
<dbReference type="Pfam" id="PF04031">
    <property type="entry name" value="Las1"/>
    <property type="match status" value="1"/>
</dbReference>
<evidence type="ECO:0000313" key="1">
    <source>
        <dbReference type="EMBL" id="CAG86428.2"/>
    </source>
</evidence>
<accession>Q6BTX1</accession>
<dbReference type="GO" id="GO:0030687">
    <property type="term" value="C:preribosome, large subunit precursor"/>
    <property type="evidence" value="ECO:0007669"/>
    <property type="project" value="TreeGrafter"/>
</dbReference>
<dbReference type="eggNOG" id="KOG2425">
    <property type="taxonomic scope" value="Eukaryota"/>
</dbReference>
<dbReference type="AlphaFoldDB" id="Q6BTX1"/>
<dbReference type="GO" id="GO:0000470">
    <property type="term" value="P:maturation of LSU-rRNA"/>
    <property type="evidence" value="ECO:0007669"/>
    <property type="project" value="TreeGrafter"/>
</dbReference>
<dbReference type="STRING" id="284592.Q6BTX1"/>
<sequence>MSSTKRLKRNPTIVCYRDVQELVILKDWLYNFDDSRDNRYRAIQKVKALSSRGKLPHAIESTSLLTSIILTDPSEGGSNNDSNVLQLSYTMALIRFVNGLLDPFQQSNFAIPLHQLAKNLNLPSFFVELRHMGTHESLPNLNILRIASRQALNWLYDNYWNHVEETDDLEDSEDNEGEKLEINRVTPIIESCITNLKVFKKIRKQDLSLVIKFGNSSESGIKYWKAIGNLKGRLLGDPEVLIKTLIFKNFLVYNHDKLQAKESKKYRFNYLLIKLYKPLIEEFGTDFKLQLLFDIFSSLNAYIHDDIQSLDMKLGFEFKHGDEIKQIKEWASFLISDLLLLRTVTSEIYKCDSYEVLVNLMINKIQKVDINYQLEFMQVLQSSLEKLQANSQSKKDLCSKVTALYKQTKIKSLAAPPSLDDILNGAISEESSERPSKKQKTATHIKPIFLFKEHSSWNPVPFGTS</sequence>
<dbReference type="OMA" id="WLYDNYW"/>
<name>Q6BTX1_DEBHA</name>
<dbReference type="PANTHER" id="PTHR15002">
    <property type="entry name" value="RIBOSOMAL BIOGENESIS PROTEIN LAS1L"/>
    <property type="match status" value="1"/>
</dbReference>
<dbReference type="InParanoid" id="Q6BTX1"/>
<dbReference type="VEuPathDB" id="FungiDB:DEHA2C15246g"/>
<dbReference type="FunCoup" id="Q6BTX1">
    <property type="interactions" value="100"/>
</dbReference>
<dbReference type="HOGENOM" id="CLU_043823_0_0_1"/>
<dbReference type="InterPro" id="IPR007174">
    <property type="entry name" value="Las1"/>
</dbReference>
<proteinExistence type="predicted"/>
<dbReference type="GO" id="GO:0000460">
    <property type="term" value="P:maturation of 5.8S rRNA"/>
    <property type="evidence" value="ECO:0007669"/>
    <property type="project" value="TreeGrafter"/>
</dbReference>
<dbReference type="PANTHER" id="PTHR15002:SF0">
    <property type="entry name" value="RIBOSOMAL BIOGENESIS PROTEIN LAS1L"/>
    <property type="match status" value="1"/>
</dbReference>
<evidence type="ECO:0000313" key="2">
    <source>
        <dbReference type="Proteomes" id="UP000000599"/>
    </source>
</evidence>
<gene>
    <name evidence="1" type="ordered locus">DEHA2C15246g</name>
</gene>
<dbReference type="GO" id="GO:0090730">
    <property type="term" value="C:Las1 complex"/>
    <property type="evidence" value="ECO:0007669"/>
    <property type="project" value="InterPro"/>
</dbReference>
<dbReference type="KEGG" id="dha:DEHA2C15246g"/>
<dbReference type="GeneID" id="2900599"/>
<dbReference type="EMBL" id="CR382135">
    <property type="protein sequence ID" value="CAG86428.2"/>
    <property type="molecule type" value="Genomic_DNA"/>
</dbReference>